<gene>
    <name evidence="1" type="ORF">NT6N_23600</name>
</gene>
<sequence length="50" mass="5717">MIGKITANVIFLGILILIERRAQPRRVKQIRTINVFSSTATSDNERYRVG</sequence>
<protein>
    <submittedName>
        <fullName evidence="1">Uncharacterized protein</fullName>
    </submittedName>
</protein>
<accession>A0AAT9FMW0</accession>
<reference evidence="1" key="1">
    <citation type="submission" date="2024-07" db="EMBL/GenBank/DDBJ databases">
        <title>Complete genome sequence of Verrucomicrobiaceae bacterium NT6N.</title>
        <authorList>
            <person name="Huang C."/>
            <person name="Takami H."/>
            <person name="Hamasaki K."/>
        </authorList>
    </citation>
    <scope>NUCLEOTIDE SEQUENCE</scope>
    <source>
        <strain evidence="1">NT6N</strain>
    </source>
</reference>
<proteinExistence type="predicted"/>
<name>A0AAT9FMW0_9BACT</name>
<dbReference type="AlphaFoldDB" id="A0AAT9FMW0"/>
<organism evidence="1">
    <name type="scientific">Oceaniferula spumae</name>
    <dbReference type="NCBI Taxonomy" id="2979115"/>
    <lineage>
        <taxon>Bacteria</taxon>
        <taxon>Pseudomonadati</taxon>
        <taxon>Verrucomicrobiota</taxon>
        <taxon>Verrucomicrobiia</taxon>
        <taxon>Verrucomicrobiales</taxon>
        <taxon>Verrucomicrobiaceae</taxon>
        <taxon>Oceaniferula</taxon>
    </lineage>
</organism>
<evidence type="ECO:0000313" key="1">
    <source>
        <dbReference type="EMBL" id="BDS07320.1"/>
    </source>
</evidence>
<dbReference type="EMBL" id="AP026866">
    <property type="protein sequence ID" value="BDS07320.1"/>
    <property type="molecule type" value="Genomic_DNA"/>
</dbReference>
<dbReference type="KEGG" id="osu:NT6N_23600"/>